<dbReference type="InterPro" id="IPR019399">
    <property type="entry name" value="Parkin_co-regulated_protein"/>
</dbReference>
<dbReference type="GO" id="GO:0031982">
    <property type="term" value="C:vesicle"/>
    <property type="evidence" value="ECO:0007669"/>
    <property type="project" value="TreeGrafter"/>
</dbReference>
<dbReference type="OMA" id="IGDRIDY"/>
<dbReference type="GO" id="GO:0005829">
    <property type="term" value="C:cytosol"/>
    <property type="evidence" value="ECO:0007669"/>
    <property type="project" value="TreeGrafter"/>
</dbReference>
<protein>
    <submittedName>
        <fullName evidence="1">Uncharacterized protein</fullName>
    </submittedName>
</protein>
<evidence type="ECO:0000313" key="2">
    <source>
        <dbReference type="Proteomes" id="UP000887568"/>
    </source>
</evidence>
<dbReference type="OrthoDB" id="5954824at2759"/>
<dbReference type="GO" id="GO:0051879">
    <property type="term" value="F:Hsp90 protein binding"/>
    <property type="evidence" value="ECO:0007669"/>
    <property type="project" value="TreeGrafter"/>
</dbReference>
<name>A0A913Z6N2_PATMI</name>
<evidence type="ECO:0000313" key="1">
    <source>
        <dbReference type="EnsemblMetazoa" id="XP_038047377.1"/>
    </source>
</evidence>
<dbReference type="GeneID" id="119721387"/>
<dbReference type="Pfam" id="PF10274">
    <property type="entry name" value="ParcG"/>
    <property type="match status" value="1"/>
</dbReference>
<dbReference type="EnsemblMetazoa" id="XM_038191449.1">
    <property type="protein sequence ID" value="XP_038047377.1"/>
    <property type="gene ID" value="LOC119721387"/>
</dbReference>
<dbReference type="SUPFAM" id="SSF48371">
    <property type="entry name" value="ARM repeat"/>
    <property type="match status" value="1"/>
</dbReference>
<dbReference type="GO" id="GO:0030544">
    <property type="term" value="F:Hsp70 protein binding"/>
    <property type="evidence" value="ECO:0007669"/>
    <property type="project" value="TreeGrafter"/>
</dbReference>
<keyword evidence="2" id="KW-1185">Reference proteome</keyword>
<dbReference type="RefSeq" id="XP_038047377.1">
    <property type="nucleotide sequence ID" value="XM_038191449.1"/>
</dbReference>
<accession>A0A913Z6N2</accession>
<dbReference type="GO" id="GO:0043005">
    <property type="term" value="C:neuron projection"/>
    <property type="evidence" value="ECO:0007669"/>
    <property type="project" value="TreeGrafter"/>
</dbReference>
<reference evidence="1" key="1">
    <citation type="submission" date="2022-11" db="UniProtKB">
        <authorList>
            <consortium name="EnsemblMetazoa"/>
        </authorList>
    </citation>
    <scope>IDENTIFICATION</scope>
</reference>
<dbReference type="InterPro" id="IPR016024">
    <property type="entry name" value="ARM-type_fold"/>
</dbReference>
<dbReference type="AlphaFoldDB" id="A0A913Z6N2"/>
<dbReference type="PANTHER" id="PTHR21207">
    <property type="entry name" value="PARKIN COREGULATED GENE PROTEIN PARK2 COREGULATED"/>
    <property type="match status" value="1"/>
</dbReference>
<organism evidence="1 2">
    <name type="scientific">Patiria miniata</name>
    <name type="common">Bat star</name>
    <name type="synonym">Asterina miniata</name>
    <dbReference type="NCBI Taxonomy" id="46514"/>
    <lineage>
        <taxon>Eukaryota</taxon>
        <taxon>Metazoa</taxon>
        <taxon>Echinodermata</taxon>
        <taxon>Eleutherozoa</taxon>
        <taxon>Asterozoa</taxon>
        <taxon>Asteroidea</taxon>
        <taxon>Valvatacea</taxon>
        <taxon>Valvatida</taxon>
        <taxon>Asterinidae</taxon>
        <taxon>Patiria</taxon>
    </lineage>
</organism>
<dbReference type="PANTHER" id="PTHR21207:SF2">
    <property type="entry name" value="PARKIN COREGULATED GENE PROTEIN"/>
    <property type="match status" value="1"/>
</dbReference>
<dbReference type="Gene3D" id="1.25.10.10">
    <property type="entry name" value="Leucine-rich Repeat Variant"/>
    <property type="match status" value="1"/>
</dbReference>
<sequence>MAAPSSVCLIPKWKQENGMTKPPLAGATRAREAPPSIFRKLYDRGDLPIVLQHDSMGNKIIWKRELEELDYHHYLPLFFDGLTEMDHPYSFFAYQGISDLLEHGGTKILPVVPQLIIPLKEALNTRNKQLVCTTLKVLQHLVRSAELVGEALVPYYRHILPVLNIFKSQNFNLGDGIEYSQHRRENIGDLIEETLRALERYGGDEAYTYIRYMVPTYQSCHENP</sequence>
<dbReference type="Proteomes" id="UP000887568">
    <property type="component" value="Unplaced"/>
</dbReference>
<dbReference type="InterPro" id="IPR011989">
    <property type="entry name" value="ARM-like"/>
</dbReference>
<proteinExistence type="predicted"/>